<sequence>MYMLSISQEERCSCNQVRLIEKNNEYKQIRSGKAGANVGWTLTCGIACFEHETYLGAAFLKRCWRALLQRF</sequence>
<evidence type="ECO:0000313" key="1">
    <source>
        <dbReference type="EMBL" id="KAJ1156142.1"/>
    </source>
</evidence>
<reference evidence="1" key="1">
    <citation type="journal article" date="2022" name="bioRxiv">
        <title>Sequencing and chromosome-scale assembly of the giantPleurodeles waltlgenome.</title>
        <authorList>
            <person name="Brown T."/>
            <person name="Elewa A."/>
            <person name="Iarovenko S."/>
            <person name="Subramanian E."/>
            <person name="Araus A.J."/>
            <person name="Petzold A."/>
            <person name="Susuki M."/>
            <person name="Suzuki K.-i.T."/>
            <person name="Hayashi T."/>
            <person name="Toyoda A."/>
            <person name="Oliveira C."/>
            <person name="Osipova E."/>
            <person name="Leigh N.D."/>
            <person name="Simon A."/>
            <person name="Yun M.H."/>
        </authorList>
    </citation>
    <scope>NUCLEOTIDE SEQUENCE</scope>
    <source>
        <strain evidence="1">20211129_DDA</strain>
        <tissue evidence="1">Liver</tissue>
    </source>
</reference>
<dbReference type="EMBL" id="JANPWB010000009">
    <property type="protein sequence ID" value="KAJ1156142.1"/>
    <property type="molecule type" value="Genomic_DNA"/>
</dbReference>
<name>A0AAV7RWS1_PLEWA</name>
<dbReference type="Proteomes" id="UP001066276">
    <property type="component" value="Chromosome 5"/>
</dbReference>
<proteinExistence type="predicted"/>
<keyword evidence="2" id="KW-1185">Reference proteome</keyword>
<organism evidence="1 2">
    <name type="scientific">Pleurodeles waltl</name>
    <name type="common">Iberian ribbed newt</name>
    <dbReference type="NCBI Taxonomy" id="8319"/>
    <lineage>
        <taxon>Eukaryota</taxon>
        <taxon>Metazoa</taxon>
        <taxon>Chordata</taxon>
        <taxon>Craniata</taxon>
        <taxon>Vertebrata</taxon>
        <taxon>Euteleostomi</taxon>
        <taxon>Amphibia</taxon>
        <taxon>Batrachia</taxon>
        <taxon>Caudata</taxon>
        <taxon>Salamandroidea</taxon>
        <taxon>Salamandridae</taxon>
        <taxon>Pleurodelinae</taxon>
        <taxon>Pleurodeles</taxon>
    </lineage>
</organism>
<protein>
    <submittedName>
        <fullName evidence="1">Uncharacterized protein</fullName>
    </submittedName>
</protein>
<dbReference type="AlphaFoldDB" id="A0AAV7RWS1"/>
<accession>A0AAV7RWS1</accession>
<gene>
    <name evidence="1" type="ORF">NDU88_008866</name>
</gene>
<comment type="caution">
    <text evidence="1">The sequence shown here is derived from an EMBL/GenBank/DDBJ whole genome shotgun (WGS) entry which is preliminary data.</text>
</comment>
<evidence type="ECO:0000313" key="2">
    <source>
        <dbReference type="Proteomes" id="UP001066276"/>
    </source>
</evidence>